<keyword evidence="4" id="KW-0560">Oxidoreductase</keyword>
<evidence type="ECO:0000256" key="4">
    <source>
        <dbReference type="ARBA" id="ARBA00023002"/>
    </source>
</evidence>
<evidence type="ECO:0000256" key="5">
    <source>
        <dbReference type="SAM" id="SignalP"/>
    </source>
</evidence>
<dbReference type="InterPro" id="IPR016167">
    <property type="entry name" value="FAD-bd_PCMH_sub1"/>
</dbReference>
<accession>A0AAJ0FUE1</accession>
<dbReference type="InterPro" id="IPR016166">
    <property type="entry name" value="FAD-bd_PCMH"/>
</dbReference>
<dbReference type="GO" id="GO:0071949">
    <property type="term" value="F:FAD binding"/>
    <property type="evidence" value="ECO:0007669"/>
    <property type="project" value="InterPro"/>
</dbReference>
<evidence type="ECO:0000256" key="1">
    <source>
        <dbReference type="ARBA" id="ARBA00005466"/>
    </source>
</evidence>
<keyword evidence="8" id="KW-1185">Reference proteome</keyword>
<dbReference type="InterPro" id="IPR050416">
    <property type="entry name" value="FAD-linked_Oxidoreductase"/>
</dbReference>
<evidence type="ECO:0000256" key="2">
    <source>
        <dbReference type="ARBA" id="ARBA00022630"/>
    </source>
</evidence>
<keyword evidence="5" id="KW-0732">Signal</keyword>
<dbReference type="Pfam" id="PF01565">
    <property type="entry name" value="FAD_binding_4"/>
    <property type="match status" value="1"/>
</dbReference>
<dbReference type="InterPro" id="IPR036318">
    <property type="entry name" value="FAD-bd_PCMH-like_sf"/>
</dbReference>
<proteinExistence type="inferred from homology"/>
<dbReference type="PROSITE" id="PS51387">
    <property type="entry name" value="FAD_PCMH"/>
    <property type="match status" value="1"/>
</dbReference>
<gene>
    <name evidence="7" type="ORF">QQS21_005548</name>
</gene>
<dbReference type="InterPro" id="IPR006094">
    <property type="entry name" value="Oxid_FAD_bind_N"/>
</dbReference>
<dbReference type="Gene3D" id="3.30.465.10">
    <property type="match status" value="1"/>
</dbReference>
<dbReference type="PANTHER" id="PTHR42973:SF34">
    <property type="entry name" value="FAD BINDING DOMAIN PROTEIN (AFU_ORTHOLOGUE AFUA_3G02770)"/>
    <property type="match status" value="1"/>
</dbReference>
<dbReference type="Gene3D" id="3.40.462.20">
    <property type="match status" value="1"/>
</dbReference>
<dbReference type="Proteomes" id="UP001251528">
    <property type="component" value="Unassembled WGS sequence"/>
</dbReference>
<evidence type="ECO:0000256" key="3">
    <source>
        <dbReference type="ARBA" id="ARBA00022827"/>
    </source>
</evidence>
<feature type="chain" id="PRO_5042543216" description="FAD-binding PCMH-type domain-containing protein" evidence="5">
    <location>
        <begin position="20"/>
        <end position="521"/>
    </location>
</feature>
<dbReference type="SUPFAM" id="SSF56176">
    <property type="entry name" value="FAD-binding/transporter-associated domain-like"/>
    <property type="match status" value="1"/>
</dbReference>
<dbReference type="GO" id="GO:0016491">
    <property type="term" value="F:oxidoreductase activity"/>
    <property type="evidence" value="ECO:0007669"/>
    <property type="project" value="UniProtKB-KW"/>
</dbReference>
<dbReference type="AlphaFoldDB" id="A0AAJ0FUE1"/>
<keyword evidence="3" id="KW-0274">FAD</keyword>
<comment type="similarity">
    <text evidence="1">Belongs to the oxygen-dependent FAD-linked oxidoreductase family.</text>
</comment>
<reference evidence="7" key="1">
    <citation type="submission" date="2023-06" db="EMBL/GenBank/DDBJ databases">
        <title>Conoideocrella luteorostrata (Hypocreales: Clavicipitaceae), a potential biocontrol fungus for elongate hemlock scale in United States Christmas tree production areas.</title>
        <authorList>
            <person name="Barrett H."/>
            <person name="Lovett B."/>
            <person name="Macias A.M."/>
            <person name="Stajich J.E."/>
            <person name="Kasson M.T."/>
        </authorList>
    </citation>
    <scope>NUCLEOTIDE SEQUENCE</scope>
    <source>
        <strain evidence="7">ARSEF 14590</strain>
    </source>
</reference>
<name>A0AAJ0FUE1_9HYPO</name>
<dbReference type="InterPro" id="IPR016169">
    <property type="entry name" value="FAD-bd_PCMH_sub2"/>
</dbReference>
<evidence type="ECO:0000313" key="7">
    <source>
        <dbReference type="EMBL" id="KAK2599014.1"/>
    </source>
</evidence>
<protein>
    <recommendedName>
        <fullName evidence="6">FAD-binding PCMH-type domain-containing protein</fullName>
    </recommendedName>
</protein>
<evidence type="ECO:0000313" key="8">
    <source>
        <dbReference type="Proteomes" id="UP001251528"/>
    </source>
</evidence>
<evidence type="ECO:0000259" key="6">
    <source>
        <dbReference type="PROSITE" id="PS51387"/>
    </source>
</evidence>
<organism evidence="7 8">
    <name type="scientific">Conoideocrella luteorostrata</name>
    <dbReference type="NCBI Taxonomy" id="1105319"/>
    <lineage>
        <taxon>Eukaryota</taxon>
        <taxon>Fungi</taxon>
        <taxon>Dikarya</taxon>
        <taxon>Ascomycota</taxon>
        <taxon>Pezizomycotina</taxon>
        <taxon>Sordariomycetes</taxon>
        <taxon>Hypocreomycetidae</taxon>
        <taxon>Hypocreales</taxon>
        <taxon>Clavicipitaceae</taxon>
        <taxon>Conoideocrella</taxon>
    </lineage>
</organism>
<keyword evidence="2" id="KW-0285">Flavoprotein</keyword>
<dbReference type="EMBL" id="JASWJB010000093">
    <property type="protein sequence ID" value="KAK2599014.1"/>
    <property type="molecule type" value="Genomic_DNA"/>
</dbReference>
<sequence length="521" mass="56653">MRLLSLSALLLAHVGDTLANLTLDDVEAQISSYLDHNGTHVARPAPQFGCIIACGFLAFTRPGRLSYPDSPIYKFEESRYWSQQQAHTCPACRFTPESAVDVSLAVLTSRVTHCKFAVKSGGHAAFAGASNIEGGLTIDLRNLNEITVSADRKQTSVGAGNVWYDVYTKLQPMGLTVVGGRVSAIGVGGLTLGGGISFFSNRRGWACDNVNSFEVVFADGSIRKVSYKSPQSDLYWALRGGGNNFGIVTRFDVATYPQGDLWAGAQIFLLTEETSTAITNAFYHLAINSPKDPYAQVIIAYAYAQSQGAYIIASDLQYGRPTPNPSILKNFTSIPGHVTNTLRVTDLAGLTLEFNNTNPSGFRKTYWTLTVGNDATLMSELVAIYKDEVEKIKDAPGILPSIIFQPISTDMTKHFSKNGGNPLGLDGQGPLNLINVDVSWLNVADDKRILAGAQNMVNRFSSAAKARGLDHPFLYQNYASAQQDVFGSYGKANLAKLKAIQAKYDPTKVWQKLQPGYFKLR</sequence>
<feature type="signal peptide" evidence="5">
    <location>
        <begin position="1"/>
        <end position="19"/>
    </location>
</feature>
<feature type="domain" description="FAD-binding PCMH-type" evidence="6">
    <location>
        <begin position="86"/>
        <end position="258"/>
    </location>
</feature>
<dbReference type="Gene3D" id="3.30.43.10">
    <property type="entry name" value="Uridine Diphospho-n-acetylenolpyruvylglucosamine Reductase, domain 2"/>
    <property type="match status" value="1"/>
</dbReference>
<comment type="caution">
    <text evidence="7">The sequence shown here is derived from an EMBL/GenBank/DDBJ whole genome shotgun (WGS) entry which is preliminary data.</text>
</comment>
<dbReference type="PANTHER" id="PTHR42973">
    <property type="entry name" value="BINDING OXIDOREDUCTASE, PUTATIVE (AFU_ORTHOLOGUE AFUA_1G17690)-RELATED"/>
    <property type="match status" value="1"/>
</dbReference>